<dbReference type="GO" id="GO:0005524">
    <property type="term" value="F:ATP binding"/>
    <property type="evidence" value="ECO:0007669"/>
    <property type="project" value="InterPro"/>
</dbReference>
<dbReference type="Pfam" id="PF17863">
    <property type="entry name" value="AAA_lid_2"/>
    <property type="match status" value="1"/>
</dbReference>
<dbReference type="EMBL" id="AP025314">
    <property type="protein sequence ID" value="BDD09184.1"/>
    <property type="molecule type" value="Genomic_DNA"/>
</dbReference>
<evidence type="ECO:0000259" key="2">
    <source>
        <dbReference type="Pfam" id="PF17863"/>
    </source>
</evidence>
<reference evidence="3 4" key="1">
    <citation type="submission" date="2021-12" db="EMBL/GenBank/DDBJ databases">
        <title>Genome sequencing of bacteria with rrn-lacking chromosome and rrn-plasmid.</title>
        <authorList>
            <person name="Anda M."/>
            <person name="Iwasaki W."/>
        </authorList>
    </citation>
    <scope>NUCLEOTIDE SEQUENCE [LARGE SCALE GENOMIC DNA]</scope>
    <source>
        <strain evidence="3 4">DSM 100852</strain>
    </source>
</reference>
<proteinExistence type="predicted"/>
<accession>A0AAU9D3Z9</accession>
<dbReference type="PIRSF" id="PIRSF002849">
    <property type="entry name" value="AAA_ATPase_chaperone_MoxR_prd"/>
    <property type="match status" value="1"/>
</dbReference>
<dbReference type="InterPro" id="IPR011703">
    <property type="entry name" value="ATPase_AAA-3"/>
</dbReference>
<dbReference type="Gene3D" id="1.10.8.80">
    <property type="entry name" value="Magnesium chelatase subunit I, C-Terminal domain"/>
    <property type="match status" value="1"/>
</dbReference>
<evidence type="ECO:0000259" key="1">
    <source>
        <dbReference type="Pfam" id="PF07726"/>
    </source>
</evidence>
<protein>
    <submittedName>
        <fullName evidence="3">ATPase AAA</fullName>
    </submittedName>
</protein>
<dbReference type="Proteomes" id="UP001348817">
    <property type="component" value="Chromosome"/>
</dbReference>
<keyword evidence="4" id="KW-1185">Reference proteome</keyword>
<evidence type="ECO:0000313" key="4">
    <source>
        <dbReference type="Proteomes" id="UP001348817"/>
    </source>
</evidence>
<dbReference type="GO" id="GO:0016887">
    <property type="term" value="F:ATP hydrolysis activity"/>
    <property type="evidence" value="ECO:0007669"/>
    <property type="project" value="InterPro"/>
</dbReference>
<feature type="domain" description="ChlI/MoxR AAA lid" evidence="2">
    <location>
        <begin position="261"/>
        <end position="329"/>
    </location>
</feature>
<dbReference type="SUPFAM" id="SSF52540">
    <property type="entry name" value="P-loop containing nucleoside triphosphate hydrolases"/>
    <property type="match status" value="1"/>
</dbReference>
<gene>
    <name evidence="3" type="primary">moxR</name>
    <name evidence="3" type="ORF">FUAX_16160</name>
</gene>
<dbReference type="PANTHER" id="PTHR42759">
    <property type="entry name" value="MOXR FAMILY PROTEIN"/>
    <property type="match status" value="1"/>
</dbReference>
<dbReference type="InterPro" id="IPR027417">
    <property type="entry name" value="P-loop_NTPase"/>
</dbReference>
<name>A0AAU9D3Z9_9BACT</name>
<evidence type="ECO:0000313" key="3">
    <source>
        <dbReference type="EMBL" id="BDD09184.1"/>
    </source>
</evidence>
<dbReference type="Pfam" id="PF07726">
    <property type="entry name" value="AAA_3"/>
    <property type="match status" value="1"/>
</dbReference>
<dbReference type="InterPro" id="IPR041628">
    <property type="entry name" value="ChlI/MoxR_AAA_lid"/>
</dbReference>
<feature type="domain" description="ATPase AAA-3" evidence="1">
    <location>
        <begin position="51"/>
        <end position="185"/>
    </location>
</feature>
<organism evidence="3 4">
    <name type="scientific">Fulvitalea axinellae</name>
    <dbReference type="NCBI Taxonomy" id="1182444"/>
    <lineage>
        <taxon>Bacteria</taxon>
        <taxon>Pseudomonadati</taxon>
        <taxon>Bacteroidota</taxon>
        <taxon>Cytophagia</taxon>
        <taxon>Cytophagales</taxon>
        <taxon>Persicobacteraceae</taxon>
        <taxon>Fulvitalea</taxon>
    </lineage>
</organism>
<dbReference type="InterPro" id="IPR050764">
    <property type="entry name" value="CbbQ/NirQ/NorQ/GpvN"/>
</dbReference>
<dbReference type="Gene3D" id="3.40.50.300">
    <property type="entry name" value="P-loop containing nucleotide triphosphate hydrolases"/>
    <property type="match status" value="1"/>
</dbReference>
<sequence length="337" mass="37287">MEEIRTETTDAELVERLRAAHKELMDEASKVVFGQTETLEMLLVSILCKGHSLLLGLPGLGKTLMANTLAQMLDLDFCRIQFTPDLMPSDITGTDVIEEDPETGRRHQHFLKGPIFANFVLADEINRTPPKTQAALLQAMQEKNVTIGRQTYKLEAPFMVLATENPIEMEGTYVLPEAQLDRFMFCLKVAYPSVKDEVEIVKNTTGAKLTQVGKVMGKEELLKLQDIVRGVPIADEVVLYAVRLVNATRVENGAESDVPMVRKYVSHGASPRASQYLVLGAKALALLNGRFHVSTEDIRKVAGSVMRHRLVLNFKSKADGVSGDDVIKEVIANIKSV</sequence>
<dbReference type="KEGG" id="fax:FUAX_16160"/>
<dbReference type="PANTHER" id="PTHR42759:SF1">
    <property type="entry name" value="MAGNESIUM-CHELATASE SUBUNIT CHLD"/>
    <property type="match status" value="1"/>
</dbReference>
<dbReference type="RefSeq" id="WP_338394399.1">
    <property type="nucleotide sequence ID" value="NZ_AP025314.1"/>
</dbReference>
<dbReference type="AlphaFoldDB" id="A0AAU9D3Z9"/>